<name>A0A9P5TWW9_9AGAR</name>
<sequence>MEITVFSFSVMFLYKEAKLSAVALVYLFSRRRQSFVESYPPGDIVYIRENNMFILNNAHIAIDLLDRRARIYSDRAMTNMMKLFGPVTF</sequence>
<dbReference type="EMBL" id="JADNRY010000345">
    <property type="protein sequence ID" value="KAF9058830.1"/>
    <property type="molecule type" value="Genomic_DNA"/>
</dbReference>
<reference evidence="1" key="1">
    <citation type="submission" date="2020-11" db="EMBL/GenBank/DDBJ databases">
        <authorList>
            <consortium name="DOE Joint Genome Institute"/>
            <person name="Ahrendt S."/>
            <person name="Riley R."/>
            <person name="Andreopoulos W."/>
            <person name="Labutti K."/>
            <person name="Pangilinan J."/>
            <person name="Ruiz-Duenas F.J."/>
            <person name="Barrasa J.M."/>
            <person name="Sanchez-Garcia M."/>
            <person name="Camarero S."/>
            <person name="Miyauchi S."/>
            <person name="Serrano A."/>
            <person name="Linde D."/>
            <person name="Babiker R."/>
            <person name="Drula E."/>
            <person name="Ayuso-Fernandez I."/>
            <person name="Pacheco R."/>
            <person name="Padilla G."/>
            <person name="Ferreira P."/>
            <person name="Barriuso J."/>
            <person name="Kellner H."/>
            <person name="Castanera R."/>
            <person name="Alfaro M."/>
            <person name="Ramirez L."/>
            <person name="Pisabarro A.G."/>
            <person name="Kuo A."/>
            <person name="Tritt A."/>
            <person name="Lipzen A."/>
            <person name="He G."/>
            <person name="Yan M."/>
            <person name="Ng V."/>
            <person name="Cullen D."/>
            <person name="Martin F."/>
            <person name="Rosso M.-N."/>
            <person name="Henrissat B."/>
            <person name="Hibbett D."/>
            <person name="Martinez A.T."/>
            <person name="Grigoriev I.V."/>
        </authorList>
    </citation>
    <scope>NUCLEOTIDE SEQUENCE</scope>
    <source>
        <strain evidence="1">AH 40177</strain>
    </source>
</reference>
<gene>
    <name evidence="1" type="ORF">BDP27DRAFT_1342722</name>
</gene>
<protein>
    <submittedName>
        <fullName evidence="1">Uncharacterized protein</fullName>
    </submittedName>
</protein>
<keyword evidence="2" id="KW-1185">Reference proteome</keyword>
<evidence type="ECO:0000313" key="2">
    <source>
        <dbReference type="Proteomes" id="UP000772434"/>
    </source>
</evidence>
<organism evidence="1 2">
    <name type="scientific">Rhodocollybia butyracea</name>
    <dbReference type="NCBI Taxonomy" id="206335"/>
    <lineage>
        <taxon>Eukaryota</taxon>
        <taxon>Fungi</taxon>
        <taxon>Dikarya</taxon>
        <taxon>Basidiomycota</taxon>
        <taxon>Agaricomycotina</taxon>
        <taxon>Agaricomycetes</taxon>
        <taxon>Agaricomycetidae</taxon>
        <taxon>Agaricales</taxon>
        <taxon>Marasmiineae</taxon>
        <taxon>Omphalotaceae</taxon>
        <taxon>Rhodocollybia</taxon>
    </lineage>
</organism>
<dbReference type="Proteomes" id="UP000772434">
    <property type="component" value="Unassembled WGS sequence"/>
</dbReference>
<proteinExistence type="predicted"/>
<dbReference type="OrthoDB" id="1055148at2759"/>
<accession>A0A9P5TWW9</accession>
<dbReference type="AlphaFoldDB" id="A0A9P5TWW9"/>
<evidence type="ECO:0000313" key="1">
    <source>
        <dbReference type="EMBL" id="KAF9058830.1"/>
    </source>
</evidence>
<comment type="caution">
    <text evidence="1">The sequence shown here is derived from an EMBL/GenBank/DDBJ whole genome shotgun (WGS) entry which is preliminary data.</text>
</comment>